<dbReference type="PANTHER" id="PTHR33653:SF1">
    <property type="entry name" value="RIBONUCLEASE VAPC2"/>
    <property type="match status" value="1"/>
</dbReference>
<keyword evidence="8" id="KW-0800">Toxin</keyword>
<comment type="cofactor">
    <cofactor evidence="1 8">
        <name>Mg(2+)</name>
        <dbReference type="ChEBI" id="CHEBI:18420"/>
    </cofactor>
</comment>
<evidence type="ECO:0000256" key="8">
    <source>
        <dbReference type="HAMAP-Rule" id="MF_00265"/>
    </source>
</evidence>
<dbReference type="InterPro" id="IPR050556">
    <property type="entry name" value="Type_II_TA_system_RNase"/>
</dbReference>
<dbReference type="EC" id="3.1.-.-" evidence="8"/>
<gene>
    <name evidence="8" type="primary">vapC</name>
    <name evidence="10" type="ORF">PCL1606_58080</name>
</gene>
<dbReference type="PANTHER" id="PTHR33653">
    <property type="entry name" value="RIBONUCLEASE VAPC2"/>
    <property type="match status" value="1"/>
</dbReference>
<evidence type="ECO:0000256" key="6">
    <source>
        <dbReference type="ARBA" id="ARBA00022842"/>
    </source>
</evidence>
<feature type="binding site" evidence="8">
    <location>
        <position position="104"/>
    </location>
    <ligand>
        <name>Mg(2+)</name>
        <dbReference type="ChEBI" id="CHEBI:18420"/>
    </ligand>
</feature>
<comment type="function">
    <text evidence="8">Toxic component of a toxin-antitoxin (TA) system. An RNase.</text>
</comment>
<name>A0A0D5Y7E6_9PSED</name>
<proteinExistence type="inferred from homology"/>
<keyword evidence="3 8" id="KW-0540">Nuclease</keyword>
<evidence type="ECO:0000259" key="9">
    <source>
        <dbReference type="Pfam" id="PF01850"/>
    </source>
</evidence>
<evidence type="ECO:0000256" key="5">
    <source>
        <dbReference type="ARBA" id="ARBA00022801"/>
    </source>
</evidence>
<keyword evidence="2 8" id="KW-1277">Toxin-antitoxin system</keyword>
<keyword evidence="4 8" id="KW-0479">Metal-binding</keyword>
<keyword evidence="5 8" id="KW-0378">Hydrolase</keyword>
<dbReference type="AlphaFoldDB" id="A0A0D5Y7E6"/>
<dbReference type="EMBL" id="CP011110">
    <property type="protein sequence ID" value="AKA27253.1"/>
    <property type="molecule type" value="Genomic_DNA"/>
</dbReference>
<evidence type="ECO:0000256" key="1">
    <source>
        <dbReference type="ARBA" id="ARBA00001946"/>
    </source>
</evidence>
<feature type="binding site" evidence="8">
    <location>
        <position position="5"/>
    </location>
    <ligand>
        <name>Mg(2+)</name>
        <dbReference type="ChEBI" id="CHEBI:18420"/>
    </ligand>
</feature>
<dbReference type="PATRIC" id="fig|587753.10.peg.5790"/>
<organism evidence="10 11">
    <name type="scientific">Pseudomonas chlororaphis</name>
    <dbReference type="NCBI Taxonomy" id="587753"/>
    <lineage>
        <taxon>Bacteria</taxon>
        <taxon>Pseudomonadati</taxon>
        <taxon>Pseudomonadota</taxon>
        <taxon>Gammaproteobacteria</taxon>
        <taxon>Pseudomonadales</taxon>
        <taxon>Pseudomonadaceae</taxon>
        <taxon>Pseudomonas</taxon>
    </lineage>
</organism>
<dbReference type="OrthoDB" id="9804823at2"/>
<dbReference type="KEGG" id="pcz:PCL1606_58080"/>
<evidence type="ECO:0000256" key="4">
    <source>
        <dbReference type="ARBA" id="ARBA00022723"/>
    </source>
</evidence>
<dbReference type="GO" id="GO:0004540">
    <property type="term" value="F:RNA nuclease activity"/>
    <property type="evidence" value="ECO:0007669"/>
    <property type="project" value="InterPro"/>
</dbReference>
<dbReference type="Proteomes" id="UP000032748">
    <property type="component" value="Chromosome"/>
</dbReference>
<dbReference type="SUPFAM" id="SSF88723">
    <property type="entry name" value="PIN domain-like"/>
    <property type="match status" value="1"/>
</dbReference>
<dbReference type="CDD" id="cd18731">
    <property type="entry name" value="PIN_NgFitB-like"/>
    <property type="match status" value="1"/>
</dbReference>
<evidence type="ECO:0000313" key="10">
    <source>
        <dbReference type="EMBL" id="AKA27253.1"/>
    </source>
</evidence>
<feature type="domain" description="PIN" evidence="9">
    <location>
        <begin position="2"/>
        <end position="129"/>
    </location>
</feature>
<accession>A0A0D5Y7E6</accession>
<reference evidence="10 11" key="1">
    <citation type="journal article" date="2015" name="Mol. Plant Microbe Interact.">
        <title>Comparative Genomic Analysis of Pseudomonas chlororaphis PCL1606 Reveals New Insight into Antifungal Compounds Involved in Biocontrol.</title>
        <authorList>
            <person name="Calderon C.E."/>
            <person name="Ramos C."/>
            <person name="de Vicente A."/>
            <person name="Cazorla F.M."/>
        </authorList>
    </citation>
    <scope>NUCLEOTIDE SEQUENCE [LARGE SCALE GENOMIC DNA]</scope>
    <source>
        <strain evidence="10 11">PCL1606</strain>
    </source>
</reference>
<keyword evidence="6 8" id="KW-0460">Magnesium</keyword>
<dbReference type="GO" id="GO:0000287">
    <property type="term" value="F:magnesium ion binding"/>
    <property type="evidence" value="ECO:0007669"/>
    <property type="project" value="UniProtKB-UniRule"/>
</dbReference>
<dbReference type="GO" id="GO:0090729">
    <property type="term" value="F:toxin activity"/>
    <property type="evidence" value="ECO:0007669"/>
    <property type="project" value="UniProtKB-KW"/>
</dbReference>
<dbReference type="HAMAP" id="MF_00265">
    <property type="entry name" value="VapC_Nob1"/>
    <property type="match status" value="1"/>
</dbReference>
<evidence type="ECO:0000313" key="11">
    <source>
        <dbReference type="Proteomes" id="UP000032748"/>
    </source>
</evidence>
<comment type="similarity">
    <text evidence="7 8">Belongs to the PINc/VapC protein family.</text>
</comment>
<dbReference type="InterPro" id="IPR022907">
    <property type="entry name" value="VapC_family"/>
</dbReference>
<sequence>MIVLDTNVLTELMRPRPDAAALLWIEAQPVEELYISAMTMAEILHGIARLPHGKRKQTLHASALAMFEEDFIDRIVPFGTQAALYYAHLIAHRESSGRPISLVDAQIAAICRVHDAAIATRNTRDFADTGLIVINPWLPLEV</sequence>
<evidence type="ECO:0000256" key="2">
    <source>
        <dbReference type="ARBA" id="ARBA00022649"/>
    </source>
</evidence>
<evidence type="ECO:0000256" key="3">
    <source>
        <dbReference type="ARBA" id="ARBA00022722"/>
    </source>
</evidence>
<dbReference type="RefSeq" id="WP_045886398.1">
    <property type="nucleotide sequence ID" value="NZ_CP011110.1"/>
</dbReference>
<dbReference type="Pfam" id="PF01850">
    <property type="entry name" value="PIN"/>
    <property type="match status" value="1"/>
</dbReference>
<dbReference type="InterPro" id="IPR002716">
    <property type="entry name" value="PIN_dom"/>
</dbReference>
<dbReference type="GO" id="GO:0016787">
    <property type="term" value="F:hydrolase activity"/>
    <property type="evidence" value="ECO:0007669"/>
    <property type="project" value="UniProtKB-KW"/>
</dbReference>
<evidence type="ECO:0000256" key="7">
    <source>
        <dbReference type="ARBA" id="ARBA00038093"/>
    </source>
</evidence>
<dbReference type="Gene3D" id="3.40.50.1010">
    <property type="entry name" value="5'-nuclease"/>
    <property type="match status" value="1"/>
</dbReference>
<protein>
    <recommendedName>
        <fullName evidence="8">Ribonuclease VapC</fullName>
        <shortName evidence="8">RNase VapC</shortName>
        <ecNumber evidence="8">3.1.-.-</ecNumber>
    </recommendedName>
    <alternativeName>
        <fullName evidence="8">Toxin VapC</fullName>
    </alternativeName>
</protein>
<dbReference type="InterPro" id="IPR029060">
    <property type="entry name" value="PIN-like_dom_sf"/>
</dbReference>